<comment type="caution">
    <text evidence="3">The sequence shown here is derived from an EMBL/GenBank/DDBJ whole genome shotgun (WGS) entry which is preliminary data.</text>
</comment>
<sequence>MKMTRQPLILLASLTAVLALSACGKNNESTAPAPSATPPAAATAPAPAAPASSSTAPMAMNNAPAGVTFSSVELGSTVDANNKILASGTSFAPKDSIYASVDTSGSGNAALAVKWTYQDGQVVHEDSKTLNATGPETTAFMISKPGGFPAGNYKVDISLNGNQVASKDFSVK</sequence>
<dbReference type="PROSITE" id="PS51257">
    <property type="entry name" value="PROKAR_LIPOPROTEIN"/>
    <property type="match status" value="1"/>
</dbReference>
<feature type="compositionally biased region" description="Low complexity" evidence="1">
    <location>
        <begin position="29"/>
        <end position="57"/>
    </location>
</feature>
<feature type="signal peptide" evidence="2">
    <location>
        <begin position="1"/>
        <end position="22"/>
    </location>
</feature>
<proteinExistence type="predicted"/>
<evidence type="ECO:0000313" key="3">
    <source>
        <dbReference type="EMBL" id="MET4569561.1"/>
    </source>
</evidence>
<dbReference type="EMBL" id="JBEPSD010000001">
    <property type="protein sequence ID" value="MET4569561.1"/>
    <property type="molecule type" value="Genomic_DNA"/>
</dbReference>
<evidence type="ECO:0008006" key="5">
    <source>
        <dbReference type="Google" id="ProtNLM"/>
    </source>
</evidence>
<evidence type="ECO:0000313" key="4">
    <source>
        <dbReference type="Proteomes" id="UP001549251"/>
    </source>
</evidence>
<feature type="region of interest" description="Disordered" evidence="1">
    <location>
        <begin position="27"/>
        <end position="57"/>
    </location>
</feature>
<feature type="chain" id="PRO_5046750218" description="PKD domain-containing protein" evidence="2">
    <location>
        <begin position="23"/>
        <end position="172"/>
    </location>
</feature>
<organism evidence="3 4">
    <name type="scientific">Rhodanobacter soli</name>
    <dbReference type="NCBI Taxonomy" id="590609"/>
    <lineage>
        <taxon>Bacteria</taxon>
        <taxon>Pseudomonadati</taxon>
        <taxon>Pseudomonadota</taxon>
        <taxon>Gammaproteobacteria</taxon>
        <taxon>Lysobacterales</taxon>
        <taxon>Rhodanobacteraceae</taxon>
        <taxon>Rhodanobacter</taxon>
    </lineage>
</organism>
<evidence type="ECO:0000256" key="2">
    <source>
        <dbReference type="SAM" id="SignalP"/>
    </source>
</evidence>
<protein>
    <recommendedName>
        <fullName evidence="5">PKD domain-containing protein</fullName>
    </recommendedName>
</protein>
<dbReference type="RefSeq" id="WP_354549180.1">
    <property type="nucleotide sequence ID" value="NZ_JBEPSD010000001.1"/>
</dbReference>
<keyword evidence="2" id="KW-0732">Signal</keyword>
<evidence type="ECO:0000256" key="1">
    <source>
        <dbReference type="SAM" id="MobiDB-lite"/>
    </source>
</evidence>
<dbReference type="Proteomes" id="UP001549251">
    <property type="component" value="Unassembled WGS sequence"/>
</dbReference>
<keyword evidence="4" id="KW-1185">Reference proteome</keyword>
<reference evidence="3 4" key="1">
    <citation type="submission" date="2024-06" db="EMBL/GenBank/DDBJ databases">
        <title>Sorghum-associated microbial communities from plants grown in Nebraska, USA.</title>
        <authorList>
            <person name="Schachtman D."/>
        </authorList>
    </citation>
    <scope>NUCLEOTIDE SEQUENCE [LARGE SCALE GENOMIC DNA]</scope>
    <source>
        <strain evidence="3 4">1757</strain>
    </source>
</reference>
<accession>A0ABV2PWZ4</accession>
<name>A0ABV2PWZ4_9GAMM</name>
<gene>
    <name evidence="3" type="ORF">ABIE04_001888</name>
</gene>